<dbReference type="InterPro" id="IPR029000">
    <property type="entry name" value="Cyclophilin-like_dom_sf"/>
</dbReference>
<dbReference type="PROSITE" id="PS50072">
    <property type="entry name" value="CSA_PPIASE_2"/>
    <property type="match status" value="1"/>
</dbReference>
<dbReference type="PANTHER" id="PTHR11071:SF427">
    <property type="entry name" value="PEPTIDYL-PROLYL CIS-TRANS ISOMERASE 8"/>
    <property type="match status" value="1"/>
</dbReference>
<name>E3NAR7_CAERE</name>
<sequence>MPPAIRGDKRTFFDISVNGEPVGRIVFALWNHACPQTVENFRALCTGELGILYGHEATYQGSIFHRVIKGFMIQGGDITMKNGQGGYSIYGRTFDDENLALKHNKPFLLSMANRGPDTNGSQFFITTEEVQHLDGKHVVFGEVIKGQDVVRFIENLETGDEDKPLHKVQITHCGEMVKKGDVNPPAKQASAVEEEPTGCKMDDEPRTINWLMRRSKSPERDGKKKDRKNRDRSSDRHRRGRDARDRRSRSRSRSRDGRRGQEEPRKRPVSFFTIVKDGVKIRGRGKLTFNSGTRDRSRTPPHWKKEESKKLTLEEHKKRQEELEERKKLQALREKEDESRRLRLEKERQERETQRELSRQKEDAKRELERQERSAKKSRGRSPSSSSSRSASPVTKKEIESDREETKKRSRSSSRSSSSSASSSSSKSTSGSESD</sequence>
<feature type="compositionally biased region" description="Basic and acidic residues" evidence="6">
    <location>
        <begin position="395"/>
        <end position="407"/>
    </location>
</feature>
<dbReference type="GO" id="GO:0003755">
    <property type="term" value="F:peptidyl-prolyl cis-trans isomerase activity"/>
    <property type="evidence" value="ECO:0007669"/>
    <property type="project" value="UniProtKB-KW"/>
</dbReference>
<dbReference type="eggNOG" id="KOG0546">
    <property type="taxonomic scope" value="Eukaryota"/>
</dbReference>
<evidence type="ECO:0000256" key="1">
    <source>
        <dbReference type="ARBA" id="ARBA00000971"/>
    </source>
</evidence>
<keyword evidence="4" id="KW-0697">Rotamase</keyword>
<evidence type="ECO:0000256" key="3">
    <source>
        <dbReference type="ARBA" id="ARBA00013194"/>
    </source>
</evidence>
<feature type="compositionally biased region" description="Low complexity" evidence="6">
    <location>
        <begin position="381"/>
        <end position="393"/>
    </location>
</feature>
<organism evidence="9">
    <name type="scientific">Caenorhabditis remanei</name>
    <name type="common">Caenorhabditis vulgaris</name>
    <dbReference type="NCBI Taxonomy" id="31234"/>
    <lineage>
        <taxon>Eukaryota</taxon>
        <taxon>Metazoa</taxon>
        <taxon>Ecdysozoa</taxon>
        <taxon>Nematoda</taxon>
        <taxon>Chromadorea</taxon>
        <taxon>Rhabditida</taxon>
        <taxon>Rhabditina</taxon>
        <taxon>Rhabditomorpha</taxon>
        <taxon>Rhabditoidea</taxon>
        <taxon>Rhabditidae</taxon>
        <taxon>Peloderinae</taxon>
        <taxon>Caenorhabditis</taxon>
    </lineage>
</organism>
<dbReference type="AlphaFoldDB" id="E3NAR7"/>
<proteinExistence type="inferred from homology"/>
<comment type="catalytic activity">
    <reaction evidence="1">
        <text>[protein]-peptidylproline (omega=180) = [protein]-peptidylproline (omega=0)</text>
        <dbReference type="Rhea" id="RHEA:16237"/>
        <dbReference type="Rhea" id="RHEA-COMP:10747"/>
        <dbReference type="Rhea" id="RHEA-COMP:10748"/>
        <dbReference type="ChEBI" id="CHEBI:83833"/>
        <dbReference type="ChEBI" id="CHEBI:83834"/>
        <dbReference type="EC" id="5.2.1.8"/>
    </reaction>
</comment>
<evidence type="ECO:0000256" key="4">
    <source>
        <dbReference type="ARBA" id="ARBA00023110"/>
    </source>
</evidence>
<comment type="similarity">
    <text evidence="2">Belongs to the cyclophilin-type PPIase family.</text>
</comment>
<feature type="region of interest" description="Disordered" evidence="6">
    <location>
        <begin position="177"/>
        <end position="271"/>
    </location>
</feature>
<dbReference type="OrthoDB" id="5844456at2759"/>
<dbReference type="PRINTS" id="PR00153">
    <property type="entry name" value="CSAPPISMRASE"/>
</dbReference>
<feature type="compositionally biased region" description="Low complexity" evidence="6">
    <location>
        <begin position="413"/>
        <end position="435"/>
    </location>
</feature>
<dbReference type="InterPro" id="IPR002130">
    <property type="entry name" value="Cyclophilin-type_PPIase_dom"/>
</dbReference>
<dbReference type="GO" id="GO:0016018">
    <property type="term" value="F:cyclosporin A binding"/>
    <property type="evidence" value="ECO:0007669"/>
    <property type="project" value="TreeGrafter"/>
</dbReference>
<gene>
    <name evidence="8" type="primary">Cre-cyn-8</name>
    <name evidence="8" type="ORF">CRE_04292</name>
</gene>
<dbReference type="FunFam" id="2.40.100.10:FF:000022">
    <property type="entry name" value="Peptidyl-prolyl cis-trans isomerase CYP95"/>
    <property type="match status" value="1"/>
</dbReference>
<feature type="compositionally biased region" description="Basic and acidic residues" evidence="6">
    <location>
        <begin position="253"/>
        <end position="266"/>
    </location>
</feature>
<dbReference type="PROSITE" id="PS00170">
    <property type="entry name" value="CSA_PPIASE_1"/>
    <property type="match status" value="1"/>
</dbReference>
<evidence type="ECO:0000259" key="7">
    <source>
        <dbReference type="PROSITE" id="PS50072"/>
    </source>
</evidence>
<dbReference type="GO" id="GO:0005634">
    <property type="term" value="C:nucleus"/>
    <property type="evidence" value="ECO:0007669"/>
    <property type="project" value="EnsemblMetazoa"/>
</dbReference>
<dbReference type="OMA" id="HWKKEES"/>
<dbReference type="Proteomes" id="UP000008281">
    <property type="component" value="Unassembled WGS sequence"/>
</dbReference>
<evidence type="ECO:0000256" key="2">
    <source>
        <dbReference type="ARBA" id="ARBA00007365"/>
    </source>
</evidence>
<dbReference type="InterPro" id="IPR020892">
    <property type="entry name" value="Cyclophilin-type_PPIase_CS"/>
</dbReference>
<evidence type="ECO:0000313" key="9">
    <source>
        <dbReference type="Proteomes" id="UP000008281"/>
    </source>
</evidence>
<feature type="compositionally biased region" description="Basic residues" evidence="6">
    <location>
        <begin position="235"/>
        <end position="252"/>
    </location>
</feature>
<feature type="compositionally biased region" description="Basic and acidic residues" evidence="6">
    <location>
        <begin position="216"/>
        <end position="234"/>
    </location>
</feature>
<dbReference type="Gene3D" id="2.40.100.10">
    <property type="entry name" value="Cyclophilin-like"/>
    <property type="match status" value="1"/>
</dbReference>
<dbReference type="InParanoid" id="E3NAR7"/>
<keyword evidence="9" id="KW-1185">Reference proteome</keyword>
<feature type="compositionally biased region" description="Basic and acidic residues" evidence="6">
    <location>
        <begin position="293"/>
        <end position="375"/>
    </location>
</feature>
<dbReference type="Pfam" id="PF00160">
    <property type="entry name" value="Pro_isomerase"/>
    <property type="match status" value="1"/>
</dbReference>
<dbReference type="STRING" id="31234.E3NAR7"/>
<dbReference type="GO" id="GO:0006457">
    <property type="term" value="P:protein folding"/>
    <property type="evidence" value="ECO:0007669"/>
    <property type="project" value="InterPro"/>
</dbReference>
<dbReference type="HOGENOM" id="CLU_012062_33_3_1"/>
<evidence type="ECO:0000313" key="8">
    <source>
        <dbReference type="EMBL" id="EFO91246.1"/>
    </source>
</evidence>
<evidence type="ECO:0000256" key="6">
    <source>
        <dbReference type="SAM" id="MobiDB-lite"/>
    </source>
</evidence>
<keyword evidence="5" id="KW-0413">Isomerase</keyword>
<dbReference type="GO" id="GO:0005739">
    <property type="term" value="C:mitochondrion"/>
    <property type="evidence" value="ECO:0007669"/>
    <property type="project" value="TreeGrafter"/>
</dbReference>
<protein>
    <recommendedName>
        <fullName evidence="3">peptidylprolyl isomerase</fullName>
        <ecNumber evidence="3">5.2.1.8</ecNumber>
    </recommendedName>
</protein>
<feature type="domain" description="PPIase cyclophilin-type" evidence="7">
    <location>
        <begin position="12"/>
        <end position="175"/>
    </location>
</feature>
<dbReference type="EC" id="5.2.1.8" evidence="3"/>
<accession>E3NAR7</accession>
<dbReference type="FunCoup" id="E3NAR7">
    <property type="interactions" value="578"/>
</dbReference>
<dbReference type="SUPFAM" id="SSF50891">
    <property type="entry name" value="Cyclophilin-like"/>
    <property type="match status" value="1"/>
</dbReference>
<dbReference type="EMBL" id="DS268578">
    <property type="protein sequence ID" value="EFO91246.1"/>
    <property type="molecule type" value="Genomic_DNA"/>
</dbReference>
<feature type="region of interest" description="Disordered" evidence="6">
    <location>
        <begin position="285"/>
        <end position="435"/>
    </location>
</feature>
<reference evidence="8" key="1">
    <citation type="submission" date="2007-07" db="EMBL/GenBank/DDBJ databases">
        <title>PCAP assembly of the Caenorhabditis remanei genome.</title>
        <authorList>
            <consortium name="The Caenorhabditis remanei Sequencing Consortium"/>
            <person name="Wilson R.K."/>
        </authorList>
    </citation>
    <scope>NUCLEOTIDE SEQUENCE [LARGE SCALE GENOMIC DNA]</scope>
    <source>
        <strain evidence="8">PB4641</strain>
    </source>
</reference>
<evidence type="ECO:0000256" key="5">
    <source>
        <dbReference type="ARBA" id="ARBA00023235"/>
    </source>
</evidence>
<dbReference type="PANTHER" id="PTHR11071">
    <property type="entry name" value="PEPTIDYL-PROLYL CIS-TRANS ISOMERASE"/>
    <property type="match status" value="1"/>
</dbReference>